<dbReference type="InterPro" id="IPR005365">
    <property type="entry name" value="Npr3"/>
</dbReference>
<feature type="chain" id="PRO_5045085262" description="Nitrogen permease regulator 3" evidence="4">
    <location>
        <begin position="18"/>
        <end position="699"/>
    </location>
</feature>
<evidence type="ECO:0000259" key="5">
    <source>
        <dbReference type="Pfam" id="PF24064"/>
    </source>
</evidence>
<dbReference type="InterPro" id="IPR056603">
    <property type="entry name" value="HTH_NPRL3"/>
</dbReference>
<evidence type="ECO:0000256" key="4">
    <source>
        <dbReference type="SAM" id="SignalP"/>
    </source>
</evidence>
<feature type="compositionally biased region" description="Acidic residues" evidence="3">
    <location>
        <begin position="586"/>
        <end position="600"/>
    </location>
</feature>
<keyword evidence="2" id="KW-0469">Meiosis</keyword>
<keyword evidence="7" id="KW-1185">Reference proteome</keyword>
<evidence type="ECO:0000313" key="7">
    <source>
        <dbReference type="Proteomes" id="UP001465976"/>
    </source>
</evidence>
<dbReference type="PANTHER" id="PTHR13153">
    <property type="entry name" value="CGTHBA PROTEIN -14 GENE PROTEIN"/>
    <property type="match status" value="1"/>
</dbReference>
<evidence type="ECO:0000313" key="6">
    <source>
        <dbReference type="EMBL" id="KAL0573407.1"/>
    </source>
</evidence>
<name>A0ABR3FDM2_9AGAR</name>
<sequence>MAETLLAVLFVTSSARGSNLVFRWPPFPSAPLRLSRALSEGQGNVSEASYKRRIPSSSDLESSLTDACQDTKHRDEYDEVFGYSSEFLAGILCPHTSMCHQKFELIVDDLAFIGHPVCADRDGTWRFKTDKSKVGSRGRESRNRQTSQPEGVPRPSSSPRSQSADKTTPTNKSTWLNTFHLVMVLDLPDPTSSAAGNVSKYFDVIYEQAAFTIAAVLFQEQVLSNFVERECDQLGSLKDDCMNKVTSFTEFCSQAMETSSLAPAMKALYESIKSSSIGHISLNNILVEVQLPPHLDVLLHNDDDFDHSTFNNSDDEDLEAWGPEMRFGWRLPALVPWKSLLLLDPSDDFDPFSDLRNPRISPDDQGVAEGLLKFLETANVTLSLADLASLLDWELESQIYPIVRWLVQHRRAKVVDVVHSGLKTVFTLPPKFDTKLSDLITQFASDFADYDLPPLPHILSDISTAAVNQTGNHFFASVVRSKDLIPFYHEVVVWMLKRDMLVTLHLRIRIVASAALKANVRSARAKSREKKKSRRRDEARARGGSRASSYRSGVTNWLNLPPLEERPIQRVPSVGSSHSELSELVLESDEQDDLSEDYVEGMESSDGREDSGWETGDDERYSSIIIDPGRATPLQRRWLSGMSVGKDHQIARRFELINQYFDGRRTDDEILYKAEITRRQLREVLHHYDEYLQTFLHPS</sequence>
<feature type="compositionally biased region" description="Low complexity" evidence="3">
    <location>
        <begin position="153"/>
        <end position="162"/>
    </location>
</feature>
<dbReference type="Pfam" id="PF03666">
    <property type="entry name" value="NPR3"/>
    <property type="match status" value="1"/>
</dbReference>
<comment type="function">
    <text evidence="2">Mediates inactivation of the TORC1 complex in response to amino acid starvation. Required for meiotic nuclear division.</text>
</comment>
<keyword evidence="2 4" id="KW-0732">Signal</keyword>
<feature type="region of interest" description="Disordered" evidence="3">
    <location>
        <begin position="522"/>
        <end position="553"/>
    </location>
</feature>
<feature type="compositionally biased region" description="Basic and acidic residues" evidence="3">
    <location>
        <begin position="129"/>
        <end position="143"/>
    </location>
</feature>
<dbReference type="Pfam" id="PF24064">
    <property type="entry name" value="HTH_NPRL3"/>
    <property type="match status" value="1"/>
</dbReference>
<dbReference type="PANTHER" id="PTHR13153:SF5">
    <property type="entry name" value="GATOR COMPLEX PROTEIN NPRL3"/>
    <property type="match status" value="1"/>
</dbReference>
<evidence type="ECO:0000256" key="3">
    <source>
        <dbReference type="SAM" id="MobiDB-lite"/>
    </source>
</evidence>
<feature type="domain" description="GATOR1 complex protein NPRL3 C-terminal HTH" evidence="5">
    <location>
        <begin position="632"/>
        <end position="692"/>
    </location>
</feature>
<comment type="subcellular location">
    <subcellularLocation>
        <location evidence="2">Vacuole membrane</location>
        <topology evidence="2">Peripheral membrane protein</topology>
    </subcellularLocation>
</comment>
<protein>
    <recommendedName>
        <fullName evidence="2">Nitrogen permease regulator 3</fullName>
    </recommendedName>
    <alternativeName>
        <fullName evidence="2">Required for meiotic nuclear division protein 11</fullName>
    </alternativeName>
</protein>
<dbReference type="EMBL" id="JBAHYK010000509">
    <property type="protein sequence ID" value="KAL0573407.1"/>
    <property type="molecule type" value="Genomic_DNA"/>
</dbReference>
<feature type="region of interest" description="Disordered" evidence="3">
    <location>
        <begin position="581"/>
        <end position="617"/>
    </location>
</feature>
<gene>
    <name evidence="6" type="primary">npr3</name>
    <name evidence="6" type="ORF">V5O48_008555</name>
</gene>
<organism evidence="6 7">
    <name type="scientific">Marasmius crinis-equi</name>
    <dbReference type="NCBI Taxonomy" id="585013"/>
    <lineage>
        <taxon>Eukaryota</taxon>
        <taxon>Fungi</taxon>
        <taxon>Dikarya</taxon>
        <taxon>Basidiomycota</taxon>
        <taxon>Agaricomycotina</taxon>
        <taxon>Agaricomycetes</taxon>
        <taxon>Agaricomycetidae</taxon>
        <taxon>Agaricales</taxon>
        <taxon>Marasmiineae</taxon>
        <taxon>Marasmiaceae</taxon>
        <taxon>Marasmius</taxon>
    </lineage>
</organism>
<comment type="caution">
    <text evidence="6">The sequence shown here is derived from an EMBL/GenBank/DDBJ whole genome shotgun (WGS) entry which is preliminary data.</text>
</comment>
<feature type="signal peptide" evidence="4">
    <location>
        <begin position="1"/>
        <end position="17"/>
    </location>
</feature>
<dbReference type="Proteomes" id="UP001465976">
    <property type="component" value="Unassembled WGS sequence"/>
</dbReference>
<accession>A0ABR3FDM2</accession>
<reference evidence="6 7" key="1">
    <citation type="submission" date="2024-02" db="EMBL/GenBank/DDBJ databases">
        <title>A draft genome for the cacao thread blight pathogen Marasmius crinis-equi.</title>
        <authorList>
            <person name="Cohen S.P."/>
            <person name="Baruah I.K."/>
            <person name="Amoako-Attah I."/>
            <person name="Bukari Y."/>
            <person name="Meinhardt L.W."/>
            <person name="Bailey B.A."/>
        </authorList>
    </citation>
    <scope>NUCLEOTIDE SEQUENCE [LARGE SCALE GENOMIC DNA]</scope>
    <source>
        <strain evidence="6 7">GH-76</strain>
    </source>
</reference>
<feature type="region of interest" description="Disordered" evidence="3">
    <location>
        <begin position="129"/>
        <end position="172"/>
    </location>
</feature>
<proteinExistence type="inferred from homology"/>
<feature type="compositionally biased region" description="Basic residues" evidence="3">
    <location>
        <begin position="523"/>
        <end position="534"/>
    </location>
</feature>
<comment type="similarity">
    <text evidence="1 2">Belongs to the NPR3 family.</text>
</comment>
<evidence type="ECO:0000256" key="1">
    <source>
        <dbReference type="ARBA" id="ARBA00010546"/>
    </source>
</evidence>
<feature type="compositionally biased region" description="Low complexity" evidence="3">
    <location>
        <begin position="542"/>
        <end position="552"/>
    </location>
</feature>
<evidence type="ECO:0000256" key="2">
    <source>
        <dbReference type="RuleBase" id="RU368069"/>
    </source>
</evidence>